<dbReference type="Pfam" id="PF13439">
    <property type="entry name" value="Glyco_transf_4"/>
    <property type="match status" value="1"/>
</dbReference>
<comment type="caution">
    <text evidence="4">The sequence shown here is derived from an EMBL/GenBank/DDBJ whole genome shotgun (WGS) entry which is preliminary data.</text>
</comment>
<gene>
    <name evidence="4" type="ORF">FB476_0118</name>
</gene>
<sequence length="351" mass="36273">MAASVVVATTAVETPMGAQAYEEAVAARAPAALEALRPGATVARSVARSLRSPLPGTVRLPMGLLRTAGPGARRAVGALAYPRGSLVHRMDLILPPPPGPDVVTLHDVVAWTFPDEAPPATSAPAELRAADAVVCVSQFTADQAAEMLGLRNTVVVHNGVDQRYFDPTPLDRARRRELGLPELYALYAGGSAARKNLPALAAAWRAVAPSLPEWGLVLAGPTSLARTELFAGAPRVTHLGRLPDETMPGLVGGAGMVVVPSTYEGFGLPALEAMAAGVPLVSSNRSSLPEVVGGCGLLVDPTPDGLADGILAAAQGGSAIEAMVARGSHRSREFTWERSAAAHAEVWARLL</sequence>
<dbReference type="GO" id="GO:0016757">
    <property type="term" value="F:glycosyltransferase activity"/>
    <property type="evidence" value="ECO:0007669"/>
    <property type="project" value="UniProtKB-KW"/>
</dbReference>
<evidence type="ECO:0000313" key="5">
    <source>
        <dbReference type="Proteomes" id="UP000315133"/>
    </source>
</evidence>
<dbReference type="AlphaFoldDB" id="A0A543KJM0"/>
<dbReference type="EMBL" id="VFPU01000001">
    <property type="protein sequence ID" value="TQM95279.1"/>
    <property type="molecule type" value="Genomic_DNA"/>
</dbReference>
<keyword evidence="5" id="KW-1185">Reference proteome</keyword>
<evidence type="ECO:0000313" key="4">
    <source>
        <dbReference type="EMBL" id="TQM95279.1"/>
    </source>
</evidence>
<dbReference type="InterPro" id="IPR028098">
    <property type="entry name" value="Glyco_trans_4-like_N"/>
</dbReference>
<name>A0A543KJM0_9MICO</name>
<dbReference type="PANTHER" id="PTHR46401:SF2">
    <property type="entry name" value="GLYCOSYLTRANSFERASE WBBK-RELATED"/>
    <property type="match status" value="1"/>
</dbReference>
<accession>A0A543KJM0</accession>
<evidence type="ECO:0000256" key="2">
    <source>
        <dbReference type="ARBA" id="ARBA00022679"/>
    </source>
</evidence>
<dbReference type="PANTHER" id="PTHR46401">
    <property type="entry name" value="GLYCOSYLTRANSFERASE WBBK-RELATED"/>
    <property type="match status" value="1"/>
</dbReference>
<protein>
    <submittedName>
        <fullName evidence="4">Glycosyltransferase involved in cell wall biosynthesis</fullName>
    </submittedName>
</protein>
<organism evidence="4 5">
    <name type="scientific">Ornithinimicrobium humiphilum</name>
    <dbReference type="NCBI Taxonomy" id="125288"/>
    <lineage>
        <taxon>Bacteria</taxon>
        <taxon>Bacillati</taxon>
        <taxon>Actinomycetota</taxon>
        <taxon>Actinomycetes</taxon>
        <taxon>Micrococcales</taxon>
        <taxon>Ornithinimicrobiaceae</taxon>
        <taxon>Ornithinimicrobium</taxon>
    </lineage>
</organism>
<keyword evidence="2 4" id="KW-0808">Transferase</keyword>
<dbReference type="GO" id="GO:0009103">
    <property type="term" value="P:lipopolysaccharide biosynthetic process"/>
    <property type="evidence" value="ECO:0007669"/>
    <property type="project" value="TreeGrafter"/>
</dbReference>
<keyword evidence="1" id="KW-0328">Glycosyltransferase</keyword>
<evidence type="ECO:0000259" key="3">
    <source>
        <dbReference type="Pfam" id="PF13439"/>
    </source>
</evidence>
<reference evidence="4 5" key="1">
    <citation type="submission" date="2019-06" db="EMBL/GenBank/DDBJ databases">
        <title>Sequencing the genomes of 1000 actinobacteria strains.</title>
        <authorList>
            <person name="Klenk H.-P."/>
        </authorList>
    </citation>
    <scope>NUCLEOTIDE SEQUENCE [LARGE SCALE GENOMIC DNA]</scope>
    <source>
        <strain evidence="4 5">DSM 12362</strain>
    </source>
</reference>
<dbReference type="Pfam" id="PF13692">
    <property type="entry name" value="Glyco_trans_1_4"/>
    <property type="match status" value="1"/>
</dbReference>
<dbReference type="OrthoDB" id="9801609at2"/>
<proteinExistence type="predicted"/>
<dbReference type="Proteomes" id="UP000315133">
    <property type="component" value="Unassembled WGS sequence"/>
</dbReference>
<dbReference type="SUPFAM" id="SSF53756">
    <property type="entry name" value="UDP-Glycosyltransferase/glycogen phosphorylase"/>
    <property type="match status" value="1"/>
</dbReference>
<feature type="domain" description="Glycosyltransferase subfamily 4-like N-terminal" evidence="3">
    <location>
        <begin position="100"/>
        <end position="161"/>
    </location>
</feature>
<dbReference type="Gene3D" id="3.40.50.2000">
    <property type="entry name" value="Glycogen Phosphorylase B"/>
    <property type="match status" value="2"/>
</dbReference>
<dbReference type="CDD" id="cd03809">
    <property type="entry name" value="GT4_MtfB-like"/>
    <property type="match status" value="1"/>
</dbReference>
<evidence type="ECO:0000256" key="1">
    <source>
        <dbReference type="ARBA" id="ARBA00022676"/>
    </source>
</evidence>
<dbReference type="RefSeq" id="WP_141817061.1">
    <property type="nucleotide sequence ID" value="NZ_BAAAIL010000003.1"/>
</dbReference>